<evidence type="ECO:0000259" key="5">
    <source>
        <dbReference type="PROSITE" id="PS50075"/>
    </source>
</evidence>
<dbReference type="SUPFAM" id="SSF56801">
    <property type="entry name" value="Acetyl-CoA synthetase-like"/>
    <property type="match status" value="1"/>
</dbReference>
<dbReference type="NCBIfam" id="TIGR01733">
    <property type="entry name" value="AA-adenyl-dom"/>
    <property type="match status" value="1"/>
</dbReference>
<keyword evidence="2" id="KW-0596">Phosphopantetheine</keyword>
<dbReference type="Gene3D" id="2.30.38.10">
    <property type="entry name" value="Luciferase, Domain 3"/>
    <property type="match status" value="1"/>
</dbReference>
<feature type="domain" description="Carrier" evidence="5">
    <location>
        <begin position="963"/>
        <end position="1038"/>
    </location>
</feature>
<keyword evidence="7" id="KW-1185">Reference proteome</keyword>
<dbReference type="InterPro" id="IPR001242">
    <property type="entry name" value="Condensation_dom"/>
</dbReference>
<feature type="region of interest" description="Disordered" evidence="4">
    <location>
        <begin position="1490"/>
        <end position="1522"/>
    </location>
</feature>
<dbReference type="InterPro" id="IPR009081">
    <property type="entry name" value="PP-bd_ACP"/>
</dbReference>
<dbReference type="Gene3D" id="3.30.559.10">
    <property type="entry name" value="Chloramphenicol acetyltransferase-like domain"/>
    <property type="match status" value="2"/>
</dbReference>
<accession>A0ABV7QPS7</accession>
<dbReference type="InterPro" id="IPR045851">
    <property type="entry name" value="AMP-bd_C_sf"/>
</dbReference>
<dbReference type="Gene3D" id="3.30.559.30">
    <property type="entry name" value="Nonribosomal peptide synthetase, condensation domain"/>
    <property type="match status" value="2"/>
</dbReference>
<gene>
    <name evidence="6" type="ORF">ACFORO_29440</name>
</gene>
<dbReference type="CDD" id="cd12117">
    <property type="entry name" value="A_NRPS_Srf_like"/>
    <property type="match status" value="1"/>
</dbReference>
<dbReference type="InterPro" id="IPR023213">
    <property type="entry name" value="CAT-like_dom_sf"/>
</dbReference>
<dbReference type="InterPro" id="IPR010071">
    <property type="entry name" value="AA_adenyl_dom"/>
</dbReference>
<evidence type="ECO:0000256" key="4">
    <source>
        <dbReference type="SAM" id="MobiDB-lite"/>
    </source>
</evidence>
<dbReference type="EMBL" id="JBHRWI010000039">
    <property type="protein sequence ID" value="MFC3514325.1"/>
    <property type="molecule type" value="Genomic_DNA"/>
</dbReference>
<comment type="cofactor">
    <cofactor evidence="1">
        <name>pantetheine 4'-phosphate</name>
        <dbReference type="ChEBI" id="CHEBI:47942"/>
    </cofactor>
</comment>
<dbReference type="SMART" id="SM00823">
    <property type="entry name" value="PKS_PP"/>
    <property type="match status" value="1"/>
</dbReference>
<dbReference type="RefSeq" id="WP_377896674.1">
    <property type="nucleotide sequence ID" value="NZ_JBHRWI010000039.1"/>
</dbReference>
<comment type="caution">
    <text evidence="6">The sequence shown here is derived from an EMBL/GenBank/DDBJ whole genome shotgun (WGS) entry which is preliminary data.</text>
</comment>
<proteinExistence type="predicted"/>
<evidence type="ECO:0000313" key="6">
    <source>
        <dbReference type="EMBL" id="MFC3514325.1"/>
    </source>
</evidence>
<evidence type="ECO:0000256" key="3">
    <source>
        <dbReference type="ARBA" id="ARBA00022553"/>
    </source>
</evidence>
<name>A0ABV7QPS7_9PSEU</name>
<organism evidence="6 7">
    <name type="scientific">Amycolatopsis halotolerans</name>
    <dbReference type="NCBI Taxonomy" id="330083"/>
    <lineage>
        <taxon>Bacteria</taxon>
        <taxon>Bacillati</taxon>
        <taxon>Actinomycetota</taxon>
        <taxon>Actinomycetes</taxon>
        <taxon>Pseudonocardiales</taxon>
        <taxon>Pseudonocardiaceae</taxon>
        <taxon>Amycolatopsis</taxon>
    </lineage>
</organism>
<evidence type="ECO:0000313" key="7">
    <source>
        <dbReference type="Proteomes" id="UP001595764"/>
    </source>
</evidence>
<dbReference type="InterPro" id="IPR020806">
    <property type="entry name" value="PKS_PP-bd"/>
</dbReference>
<dbReference type="SUPFAM" id="SSF47336">
    <property type="entry name" value="ACP-like"/>
    <property type="match status" value="1"/>
</dbReference>
<dbReference type="Gene3D" id="3.40.50.980">
    <property type="match status" value="2"/>
</dbReference>
<dbReference type="InterPro" id="IPR036736">
    <property type="entry name" value="ACP-like_sf"/>
</dbReference>
<protein>
    <submittedName>
        <fullName evidence="6">Amino acid adenylation domain-containing protein</fullName>
    </submittedName>
</protein>
<dbReference type="Proteomes" id="UP001595764">
    <property type="component" value="Unassembled WGS sequence"/>
</dbReference>
<dbReference type="Gene3D" id="1.10.1200.10">
    <property type="entry name" value="ACP-like"/>
    <property type="match status" value="1"/>
</dbReference>
<evidence type="ECO:0000256" key="1">
    <source>
        <dbReference type="ARBA" id="ARBA00001957"/>
    </source>
</evidence>
<dbReference type="CDD" id="cd19543">
    <property type="entry name" value="DCL_NRPS"/>
    <property type="match status" value="1"/>
</dbReference>
<dbReference type="Pfam" id="PF00550">
    <property type="entry name" value="PP-binding"/>
    <property type="match status" value="1"/>
</dbReference>
<dbReference type="PROSITE" id="PS00455">
    <property type="entry name" value="AMP_BINDING"/>
    <property type="match status" value="1"/>
</dbReference>
<sequence>MPEQTTVESIHPLSPLQQGMLFHALYSPDDDVYVEQFSCRFDGPLDVPAFRAAWTGVVTRHPALRTSFHALEGEQPVQAVHRAFELPWTEHDLRAAEPSPDRLPEFLAADRAAGIDPAAPPLHRFSLLRVADDAYVFVWTHHHLLLDGWSMPLVLGEVTARYTAQRRGEDADLPPARPYQDYLTWLAAQDQAKAEEFWRARLSGFAAATPLPLHAEEPVPGQGFLSVEEVLSEESTAELTATAQAGGLTISTVVQAAWSLVLARFSGAPDVLHGATTSGRPPELPGVEDIVGMFINTLPVRTRIDGRRPVLEWLRETQADFAAARGHEHIPLVRAQGCSDVPRGEPLFDSLVVVENFPITAAANDSFDGVAVTSVQATEQTGYPLTVVALPGRSLRLRLLCDRRWYTEETARPIASALRGAVTGLLENLDRCVDDVPIMTEDAAAALARQWNATRGDYPRDHCVHALVAEQTARNPDAVAVVHGEQHLTYRALSARAARLTAALRALGVTPGSCVGVCLERSPELIAALLGILRAGAAYVPLAPSYPAQRLEFMAQDSGISVVLTVKALRHNVPGGVSTMLLDDPGSWPTGDDTAVTATADAPAYVMYTSGSTGTPKGVTVPHRAIVRLVRDTDYVSLRTDDRIAFAATTAFDAATFELWGAILSGAAAVVVAKQQALDPVGYAALIREQAITTLFMTTALFNQFAAGVPDAFAPMRQVLFGGEAVDPAAVRTVLAAGAPQRLLHVYGPTESATFATWHLVDTVGGQDRTVPIGTAIANTTAYVLDRAARPVPAGAAGELFLGGDGLAHGYRGHPARTAERFLPDPFGPPGSRLYRTGDLVRTHADGAIVFLGRSDHQIKLRGFRIELDEVAAALRTADSVTDAVVLLREDVPGNPQLVAYVTGAPQLAELRAHCARTMPDHMIPAVFVPMPRLPLTANGKLDRNALPAPECRTSGTDPGHVAPRPGTEELVAELWAHVLHVDRVSRDANFFDLGGHSLTATQLQTRLRRAFATDVPLRTIFTADDLAGLSAEIDALRRDPTGVVSAPPRPVGRATPLPLSFPQRRLWFLEQWEPGTALYHISGALRLRGRLDVPALRAAWQAVVDRHEVLRTHVSATSPDDPRQTVTARLPATIPVVDLTAARAREVVRAALETPFQLAEGPLWRLMLVRTSLEEHVLAICLHHLIADGESIGLLLRELGAQYRAHGRADLPALPLQYGDYAAWQHRTLTDDRLAADLAYWRKTLSGLPPVTLPTDRPRSAGTSSEAARCAVAVPSEVDGQLGALCRQAGVTRFMALYAAFAAALAQTRDLSEVVAGTPTANRDHQELEGLIGFFVNTLVLRLDLGGDPAFRDLLGRTREACLGAYAHQAVPFERLVTELAPDRAAGRLPLFQTWFVVQDAPPAAEAFPGIEVSPAGDPDRLARYDLRLDVQRSEGETRAVFEYKAALFEPAEIARLARRFVSLLELVAADPEIRLSAVTRRLTESEDRLRRERKNGMSLAGLQRLKNTRRANAPDSGSRT</sequence>
<dbReference type="PANTHER" id="PTHR45527">
    <property type="entry name" value="NONRIBOSOMAL PEPTIDE SYNTHETASE"/>
    <property type="match status" value="1"/>
</dbReference>
<dbReference type="SUPFAM" id="SSF52777">
    <property type="entry name" value="CoA-dependent acyltransferases"/>
    <property type="match status" value="4"/>
</dbReference>
<dbReference type="Pfam" id="PF13193">
    <property type="entry name" value="AMP-binding_C"/>
    <property type="match status" value="1"/>
</dbReference>
<reference evidence="7" key="1">
    <citation type="journal article" date="2019" name="Int. J. Syst. Evol. Microbiol.">
        <title>The Global Catalogue of Microorganisms (GCM) 10K type strain sequencing project: providing services to taxonomists for standard genome sequencing and annotation.</title>
        <authorList>
            <consortium name="The Broad Institute Genomics Platform"/>
            <consortium name="The Broad Institute Genome Sequencing Center for Infectious Disease"/>
            <person name="Wu L."/>
            <person name="Ma J."/>
        </authorList>
    </citation>
    <scope>NUCLEOTIDE SEQUENCE [LARGE SCALE GENOMIC DNA]</scope>
    <source>
        <strain evidence="7">CGMCC 4.7682</strain>
    </source>
</reference>
<dbReference type="Pfam" id="PF00668">
    <property type="entry name" value="Condensation"/>
    <property type="match status" value="2"/>
</dbReference>
<dbReference type="InterPro" id="IPR025110">
    <property type="entry name" value="AMP-bd_C"/>
</dbReference>
<dbReference type="CDD" id="cd19531">
    <property type="entry name" value="LCL_NRPS-like"/>
    <property type="match status" value="1"/>
</dbReference>
<evidence type="ECO:0000256" key="2">
    <source>
        <dbReference type="ARBA" id="ARBA00022450"/>
    </source>
</evidence>
<dbReference type="PROSITE" id="PS50075">
    <property type="entry name" value="CARRIER"/>
    <property type="match status" value="1"/>
</dbReference>
<dbReference type="InterPro" id="IPR000873">
    <property type="entry name" value="AMP-dep_synth/lig_dom"/>
</dbReference>
<dbReference type="PANTHER" id="PTHR45527:SF1">
    <property type="entry name" value="FATTY ACID SYNTHASE"/>
    <property type="match status" value="1"/>
</dbReference>
<keyword evidence="3" id="KW-0597">Phosphoprotein</keyword>
<dbReference type="Pfam" id="PF00501">
    <property type="entry name" value="AMP-binding"/>
    <property type="match status" value="1"/>
</dbReference>
<dbReference type="Gene3D" id="3.30.300.30">
    <property type="match status" value="1"/>
</dbReference>
<dbReference type="InterPro" id="IPR020845">
    <property type="entry name" value="AMP-binding_CS"/>
</dbReference>